<dbReference type="GO" id="GO:0042802">
    <property type="term" value="F:identical protein binding"/>
    <property type="evidence" value="ECO:0007669"/>
    <property type="project" value="TreeGrafter"/>
</dbReference>
<protein>
    <submittedName>
        <fullName evidence="3">GHKL domain-containing protein</fullName>
    </submittedName>
</protein>
<feature type="transmembrane region" description="Helical" evidence="1">
    <location>
        <begin position="90"/>
        <end position="111"/>
    </location>
</feature>
<feature type="domain" description="Sensor histidine kinase NatK-like C-terminal" evidence="2">
    <location>
        <begin position="330"/>
        <end position="415"/>
    </location>
</feature>
<organism evidence="3 4">
    <name type="scientific">Parablautia muri</name>
    <dbReference type="NCBI Taxonomy" id="2320879"/>
    <lineage>
        <taxon>Bacteria</taxon>
        <taxon>Bacillati</taxon>
        <taxon>Bacillota</taxon>
        <taxon>Clostridia</taxon>
        <taxon>Lachnospirales</taxon>
        <taxon>Lachnospiraceae</taxon>
        <taxon>Parablautia</taxon>
    </lineage>
</organism>
<proteinExistence type="predicted"/>
<feature type="transmembrane region" description="Helical" evidence="1">
    <location>
        <begin position="37"/>
        <end position="53"/>
    </location>
</feature>
<dbReference type="AlphaFoldDB" id="A0A9X5BLE1"/>
<gene>
    <name evidence="3" type="ORF">D5281_21310</name>
</gene>
<comment type="caution">
    <text evidence="3">The sequence shown here is derived from an EMBL/GenBank/DDBJ whole genome shotgun (WGS) entry which is preliminary data.</text>
</comment>
<feature type="transmembrane region" description="Helical" evidence="1">
    <location>
        <begin position="123"/>
        <end position="139"/>
    </location>
</feature>
<dbReference type="OrthoDB" id="9156435at2"/>
<reference evidence="3" key="1">
    <citation type="submission" date="2018-09" db="EMBL/GenBank/DDBJ databases">
        <title>Murine metabolic-syndrome-specific gut microbial biobank.</title>
        <authorList>
            <person name="Liu C."/>
        </authorList>
    </citation>
    <scope>NUCLEOTIDE SEQUENCE</scope>
    <source>
        <strain evidence="3">D42-62</strain>
    </source>
</reference>
<evidence type="ECO:0000256" key="1">
    <source>
        <dbReference type="SAM" id="Phobius"/>
    </source>
</evidence>
<dbReference type="InterPro" id="IPR036890">
    <property type="entry name" value="HATPase_C_sf"/>
</dbReference>
<accession>A0A9X5BLE1</accession>
<evidence type="ECO:0000313" key="3">
    <source>
        <dbReference type="EMBL" id="NBJ95032.1"/>
    </source>
</evidence>
<feature type="transmembrane region" description="Helical" evidence="1">
    <location>
        <begin position="159"/>
        <end position="176"/>
    </location>
</feature>
<feature type="transmembrane region" description="Helical" evidence="1">
    <location>
        <begin position="6"/>
        <end position="25"/>
    </location>
</feature>
<sequence length="416" mass="47328">MALWIFSFCIMAIEAWGYVYFFDTFLKKKDAGRLQRCRYIVLYPAVVAFALSVKYVGSMGIKVMLAVLLLAVFCGLFYRTDWKQSIFFSMLNYSLLFLTDILLLLTENVLASKDKLCALEYDFLYIPMKMVWILLLFMIRKIWKGRSNFRELSCKEWGVFFMVPLLTVASMLLMYFCYSGERKVQTAYLFLSVGLIFINIFVIELMQGILEKEELLRESALAGQKKESQLAHYRDMQAVYERQGRKMHDYKNQIRTVQVLLKKGDTRAAAALAERLTESISVEMAAVSTNHPVVDAVLNQKFHAAREQGVSMTFRVGDMGGLRLNEEETVILLSNLLDNAIHECVKVARQGRNAVIHVKLVQEGGKLIFSVRNPVVEKVEVTEGTGLSNVKAVADKYGGDFAVSCNAEKFQAVVML</sequence>
<feature type="transmembrane region" description="Helical" evidence="1">
    <location>
        <begin position="188"/>
        <end position="210"/>
    </location>
</feature>
<keyword evidence="4" id="KW-1185">Reference proteome</keyword>
<keyword evidence="1" id="KW-0812">Transmembrane</keyword>
<evidence type="ECO:0000313" key="4">
    <source>
        <dbReference type="Proteomes" id="UP001154420"/>
    </source>
</evidence>
<dbReference type="InterPro" id="IPR032834">
    <property type="entry name" value="NatK-like_C"/>
</dbReference>
<dbReference type="PANTHER" id="PTHR40448:SF1">
    <property type="entry name" value="TWO-COMPONENT SENSOR HISTIDINE KINASE"/>
    <property type="match status" value="1"/>
</dbReference>
<dbReference type="RefSeq" id="WP_160561992.1">
    <property type="nucleotide sequence ID" value="NZ_QZDT01000061.1"/>
</dbReference>
<keyword evidence="1" id="KW-1133">Transmembrane helix</keyword>
<dbReference type="Proteomes" id="UP001154420">
    <property type="component" value="Unassembled WGS sequence"/>
</dbReference>
<name>A0A9X5BLE1_9FIRM</name>
<dbReference type="EMBL" id="QZDT01000061">
    <property type="protein sequence ID" value="NBJ95032.1"/>
    <property type="molecule type" value="Genomic_DNA"/>
</dbReference>
<evidence type="ECO:0000259" key="2">
    <source>
        <dbReference type="Pfam" id="PF14501"/>
    </source>
</evidence>
<dbReference type="PANTHER" id="PTHR40448">
    <property type="entry name" value="TWO-COMPONENT SENSOR HISTIDINE KINASE"/>
    <property type="match status" value="1"/>
</dbReference>
<dbReference type="Gene3D" id="3.30.565.10">
    <property type="entry name" value="Histidine kinase-like ATPase, C-terminal domain"/>
    <property type="match status" value="1"/>
</dbReference>
<dbReference type="SUPFAM" id="SSF55874">
    <property type="entry name" value="ATPase domain of HSP90 chaperone/DNA topoisomerase II/histidine kinase"/>
    <property type="match status" value="1"/>
</dbReference>
<dbReference type="Pfam" id="PF14501">
    <property type="entry name" value="HATPase_c_5"/>
    <property type="match status" value="1"/>
</dbReference>
<keyword evidence="1" id="KW-0472">Membrane</keyword>